<reference evidence="1 2" key="1">
    <citation type="journal article" date="2013" name="Genome Announc.">
        <title>Draft Genome Sequence of Arthrobacter gangotriensis Strain Lz1yT, Isolated from a Penguin Rookery Soil Sample Collected in Antarctica, near the Indian Station Dakshin Gangotri.</title>
        <authorList>
            <person name="Shivaji S."/>
            <person name="Ara S."/>
            <person name="Bandi S."/>
            <person name="Singh A."/>
            <person name="Kumar Pinnaka A."/>
        </authorList>
    </citation>
    <scope>NUCLEOTIDE SEQUENCE [LARGE SCALE GENOMIC DNA]</scope>
    <source>
        <strain evidence="1 2">Lz1y</strain>
    </source>
</reference>
<dbReference type="InterPro" id="IPR012337">
    <property type="entry name" value="RNaseH-like_sf"/>
</dbReference>
<sequence length="154" mass="17078">MRVNEYTVTTVRGEIGDFLLITTIWDPADAPAQDLAEAYAQCWEIELCFGELKTHQRGPSLVLRSKTPDGVLQEIYGYLCVHYALRSLSGEVARDLARTPCAFPSRGPSGPHGEHWLRARLFSPKKHAAAFVVFCRKFCPAFCRLAGNAAIHAS</sequence>
<accession>M7MYF9</accession>
<evidence type="ECO:0000313" key="1">
    <source>
        <dbReference type="EMBL" id="EMQ99980.1"/>
    </source>
</evidence>
<evidence type="ECO:0008006" key="3">
    <source>
        <dbReference type="Google" id="ProtNLM"/>
    </source>
</evidence>
<dbReference type="EMBL" id="AOCK01000002">
    <property type="protein sequence ID" value="EMQ99980.1"/>
    <property type="molecule type" value="Genomic_DNA"/>
</dbReference>
<dbReference type="STRING" id="1276920.ADIAG_01089"/>
<dbReference type="PATRIC" id="fig|1276920.7.peg.1087"/>
<evidence type="ECO:0000313" key="2">
    <source>
        <dbReference type="Proteomes" id="UP000012015"/>
    </source>
</evidence>
<dbReference type="AlphaFoldDB" id="M7MYF9"/>
<comment type="caution">
    <text evidence="1">The sequence shown here is derived from an EMBL/GenBank/DDBJ whole genome shotgun (WGS) entry which is preliminary data.</text>
</comment>
<dbReference type="eggNOG" id="COG3385">
    <property type="taxonomic scope" value="Bacteria"/>
</dbReference>
<dbReference type="Proteomes" id="UP000012015">
    <property type="component" value="Unassembled WGS sequence"/>
</dbReference>
<name>M7MYF9_9MICC</name>
<keyword evidence="2" id="KW-1185">Reference proteome</keyword>
<protein>
    <recommendedName>
        <fullName evidence="3">Transposase</fullName>
    </recommendedName>
</protein>
<gene>
    <name evidence="1" type="ORF">ADIAG_01089</name>
</gene>
<proteinExistence type="predicted"/>
<dbReference type="SUPFAM" id="SSF53098">
    <property type="entry name" value="Ribonuclease H-like"/>
    <property type="match status" value="1"/>
</dbReference>
<organism evidence="1 2">
    <name type="scientific">Paeniglutamicibacter gangotriensis Lz1y</name>
    <dbReference type="NCBI Taxonomy" id="1276920"/>
    <lineage>
        <taxon>Bacteria</taxon>
        <taxon>Bacillati</taxon>
        <taxon>Actinomycetota</taxon>
        <taxon>Actinomycetes</taxon>
        <taxon>Micrococcales</taxon>
        <taxon>Micrococcaceae</taxon>
        <taxon>Paeniglutamicibacter</taxon>
    </lineage>
</organism>